<organism evidence="3">
    <name type="scientific">Salmonella enterica</name>
    <name type="common">Salmonella choleraesuis</name>
    <dbReference type="NCBI Taxonomy" id="28901"/>
    <lineage>
        <taxon>Bacteria</taxon>
        <taxon>Pseudomonadati</taxon>
        <taxon>Pseudomonadota</taxon>
        <taxon>Gammaproteobacteria</taxon>
        <taxon>Enterobacterales</taxon>
        <taxon>Enterobacteriaceae</taxon>
        <taxon>Salmonella</taxon>
    </lineage>
</organism>
<feature type="region of interest" description="Disordered" evidence="1">
    <location>
        <begin position="422"/>
        <end position="448"/>
    </location>
</feature>
<feature type="region of interest" description="Disordered" evidence="1">
    <location>
        <begin position="5367"/>
        <end position="5395"/>
    </location>
</feature>
<dbReference type="InterPro" id="IPR022038">
    <property type="entry name" value="Ig-like_bact"/>
</dbReference>
<feature type="compositionally biased region" description="Low complexity" evidence="1">
    <location>
        <begin position="212"/>
        <end position="223"/>
    </location>
</feature>
<feature type="compositionally biased region" description="Polar residues" evidence="1">
    <location>
        <begin position="181"/>
        <end position="200"/>
    </location>
</feature>
<dbReference type="GO" id="GO:0005509">
    <property type="term" value="F:calcium ion binding"/>
    <property type="evidence" value="ECO:0007669"/>
    <property type="project" value="InterPro"/>
</dbReference>
<feature type="compositionally biased region" description="Polar residues" evidence="1">
    <location>
        <begin position="4021"/>
        <end position="4035"/>
    </location>
</feature>
<feature type="region of interest" description="Disordered" evidence="1">
    <location>
        <begin position="4016"/>
        <end position="4040"/>
    </location>
</feature>
<sequence length="5559" mass="594708">MGNKSIQKFFADQNSVIDLSSLGNAKGAKVSLSGPDMNITTPHGSVIIVNGALYSSIKGNNLAVKFKDKTITGAKILGSVDLKDIQLERIDSSLVDSAQVEKKGNGKRRNKKEEEELKKQLDDAENAKKEADKAKEEAEKAKEAAEKALNEAFEVQNSSKQIEEMLQNFLADNVAKDNLAQQSDASQQNTQAKATQASKQNDAEKVLPQPINKNTSTGKSNSSKNEENKLDAESVKEPLKVTLALAAESNSGSKDDSITNFTKPQFVGSTAPNATVIIKINGIAVGQAVADSLGNFTFTAPETLTDGTYNLEAEAKTADGSGSAKLVITIDSVTDKPTFELSPESSVSGHKGLTPTLTPSIVGTAEENAKVDIYVDNKLVASVDVDKDGNWSYEFKDNELSEGENSIKVVAVDKAGNKNETTDSIITDTIPPEKPTIELDDSSDSGIKNDNVTNSTLPTFIGVAEPGSTVSIYLGLKHLGEVIVAKDGTWSYTLTTPLKDGEYNITATATDIAGHTSATANLPFTIDTRISYFSAEIETTDDSGIVGDNVTNNTRPTFTGKTEPNAIISVINSETGEEVIFKANDKGEWTFNFTSDSVEGVNNLTFTVEDVAGNKKDFSFSYVIDTVAPVPPTVSLEDFVVLPNGIILSGNDLPALVGTAEPKSTILLMRDGKLYDSIEVDSNGTWNYQFSNKFLQGAYDIEIISQDAAGNKSSTVKYSFTIQTEVVPPKAELDASDDSGAKGDWITNKHNALTLLGTADRFATVNILIDGKTIGVTTADADGNWNFDISRNLSDNVYKITVESIDPLGRTSSVDYQLTIDSFTPIPTVMLHDSADSGVKGDMITKINTPLFTGMAEANAKVSIYVDGVLSGEAIAGDDGVWNFQFTTALSDGSHDVTVKVEDIAGNTASSSAYNFQIVTQTQKPTIELVNDTGVDNTDHIINEKNPALTGTAAPYSTVKLYIDGALIAEVRTNKDGRWEYTLKADQGLVDGDHRITASVEDIAGNIAHSDPFLISVDTAISIPIVSLSPDSDSGIADDNLTNIVKPTLHLKDIDPDIISVQVWDAASDTQIGVATQQPDGSWAYTFTSDLTEGLHQVYVKVEDIAGNKANSAVFDFTIDTTVSTPVISLLSKDDTGVTGDNLTNINKPGFAISGVDADAHRVVVQVMHNGVSEEIELSHLNGSWLFIPGNTWADGSYTLTVKVEDKAGNTNYSAPLTVVIDTQIAIDGVELVNDSGVKGDNMTNDDRPHFRVTVPTDVNEVRLSIDGGNSWVQATPGVAGSWEYIWPTDLADGQYTLTVEATDKAGNTVTKTIDFAVDTTLSVPVIVLDSADDTGVQGDNMTNRTQPTFALQHIDDDAVRVTVSVEHGGVTTTFDATKGTGGWTFTPPTSWADGDYTLSVSVEDKAGNTSHSASLTVTVDTQIAINNIELVNDSGIPNDNLTNNVRPHFQVTVPTDVNVVRLSIDGGKTWFNATQSATTGVWDYIWPDDVADGGYTLTVEATDEAGNKATQTLDFTIDTTLSVPTLSLDSADDSGIAGDNITNVKTPGFTLNNIDTDVSRVIVEVMHNGIKQEVPLVQTGGQWRFAPTSDWADGDYILTVKVEDRAGNVKQSAPLTVTVDTHIAIDRIELVNDSGIPGDNLTNEARPHFQVTVPADVNGVRLSIDGGKTWFDATQSATSGVWDYTWLTNVANGPHTLMVEASDKAGNKTTQKLDFTIDTILSEPTITLDSADDSAAGDNITNVKMPGFTLGNIDADVTKVVVTVAHDGKNQQIELIKNGGVWRFTPGAAWTDGDYTLTVKVEDKAGNTNYSAPLTVTIDTQTSIDRIELLNDTGIVGDNLTNEARPQFHITVPTDVNSVQLSLDGGINWVNATLTSDGVWEYIWPTDLVENTYTLTVKATDVAGNTATETLNFIIDTTLSTPTITLDSADDSGTANDNKTNVKTPGFIIGGIDSDVTQVVVQVMRDGHSEEVELTQTNGQWRFVPGSAWTDGDYTLTVTVKDEAGNIRHSAPLTVTIDTQITIDHIELVNDSGIPDDNLTNNVRPHFQVTVPTDVNVVRLSIDGGKTWFNATQSATPGVWDYTWLADVGEGKHTLTVEATDKAGNKTTQQLDFIIDTLLSEPTIVLDSTDDSGTKGDNLTNVNKPTFLLGNIDADARYVTVEVQHGGTKEVLTATKDATGNWSVTPTGTWADGDYTLTVRVEDEAGNEKHSASLTVTVDTQITIDVIELVNDNGIPGDNMTNDAHPQFRVTVPGDVNEVSLSIDGGVTWVKATQSATPGVWNYTWPGTVPDGDYTLNVKATDNAGNTVTETLHFTIDTTLSVPVIVLNSADDTGVQGDNMTNSTQPTFALQHIDDDAVRVTVSVEHGGVTTTFDATKGVGGWSFTPTGAWADGDYTLSVSVEDKAGNTSHSASLTVTVDTQIAINNIELVNDSGIPDDNLTNNVRPHFQVKVPTDVNEVRLSIDGGKTWFNATQSATPGVWDYTWLADVGEGKHTLTVEATDKAGNQTTQKLDFIIDTLLSEPTIVLDSTDDSGTKGDNLTNANKPTFILGNIDADARYVTVEVQHGGTKEVLTATKGATGIWSVTPTGTWADGDYTLTVRVEDDAGNVKYSAPLTVTVDTQITIDVIELVNDNGIPGDNLTNDVRPHFRVTVPGDVNEVRLSIDGGNTWVRATQGTAGTWDYTWPKDVTDGLHTLTVEATDKAGNKTTQTLDFTIDTRLSTPTIAMDSRDDTGAIGDHITSVKRPGFTIGNIDSDAQSVILRITQGGNSQEVTLTQVGGQWRFTPDADWADGSYTLTVEVTDNAGNVRQSTPLIVTVDTQTSITDITLVNDHGVPDDNLTNSTRPQFEITVPADVNSVQLSIDGGANWVSATQGIEGVWGYTWPTDMGDGKHTLTVMVTDRAGNTATQTLEFFIDTRLSTPTIALDSTDDTGTPGDDMTNRTRPTFILQNIDSDVINVTVSVTHNGTTTSFTATQGAGGWSFTPPAPWGDGDYTLTVTVEDRAGNTRPSTPLTVTVDTQIAIDHIELVNDSGVPGDNVTKHVRPQFQISVPDDVEKVLLSIDGGTTWVTAIKSSTAGIWDYTWPTDMPEGQHTLTVEVTDGAGNKMTETLNFTIDITLMTPTIELAPDQDTGQNKNDNLTSVTQPVFVLGSIDKDVRHVELSIEHNGTFKTVVLTESADGWRYRPDSALVDGSYTFTVTVTDVAGNQQTSAPLKVTIDGTLTTPVIELAAGEDSGTVGDRLTNHDRPVFDIHQVDSDVTRVMVKVTYNGKTHEEAAVFTNGQWRFTPSASWADGSYQLAVVVEDLAGNVKESAPFEVRIDTTTTINNIVLLNDTGVQNDQLTNVAKPSFRIDVPGDVVQVRVTLDGGANWNVIRKNADGQWIFDSPNTLVDGTYTLRVEATDEAGNIANKDLVFNIDTNIQVPTIALDAGQDTGANTADNITNISRPTFTIGNVDPDVIKVVVTIDGHDYNATKVGAGWQFTPGNAIPDGSYNITVTVEDKAGNTATSKPLPVVIDTTAEIESVTLVTDSGDSDVDNITKVDKPQFSIVTADDITHVRVKIDNAANWIELTKGGDGRWIFNVGSALPDGQHTLLVDVTDIAGNVAQETLQFTIDTTLREPTIVLDPTHDTGDDTNDNLTRINKPVFIIGNVDNDVSHIVVHIDGRDYTIENTGGNLTFTPDQPLSDGQHTISVTVTDIAGNTKTSAELRIEIDTQVQIDSVTLTTDSGVNDHDNVTNATRPSFEIATPDDVTSVLVSFDGVNWTPISKNAAGQWEFTAGSALPDGHYTLHVQATDRAGNTANSTLGFTVDTQIDGLSVVMLDDAGKDSTDGITNITSPRFEISAREPLQSVTVILNGKSSTLTQGADNKWLFTPDTPLVDGTYKIEIVAEDIAGNKISKEVSFTIDTIVSDPSIDLLDADDTGESAVDNITSVTKPRFVIGNVPADIDTVVIRINGVSYPVTANGNNLWEFQVPVALNDGVYEAVVVFRDIAGNTSETKLPFTIDTTTSVSVRMEPASDTGNSNSDNLTNKQNPKFEGTAEPNAKLVITIVDDKSGREVLKQTITVGADGNWSVTPNILPDGMYTINVVATDVAGNTAQTQERFTIDTVTIDPTIRLSDPSIDDQHEATSLRPEFKGFAEAFSTIMIQWDGKVVGSANANANGEWSWTPPSVLAPGSYVVSIVAKDKAGNESSQVDFPVVIPVIDVTPPTIKLSEESDSGALGDFTTNNKTPTLIGSTLPNTIVSIYVDGVKVGEATADTAGRYTFQLSEMKDGHYVVQVGIVNPRDNSELRSTAVDLTIDTEVAELVWNISGMHEGGYINTVTPEIGGTSEPNSKITIFVNGVEKAIAYTTGAGHWGVVLPALGNDGNYELTFKVEDVAGNIREFGPQNVILDTVISPLTVVLREADDSGKVGDWITNKSHVTIDGTAEAGSTLTIRNPQGVVIATLVVGNDGRWSAELDLREGSNAFVVVSEDKAGNSQQKEILIEHDTQIEISDISLSRDTNSGDKYDLITNNKSPVLVAMTDPGATVQVYINGVLQGTVEASSSGNISYTMPANSADGEYQVQFVATDTAGNRVESAITTVTIDSQIAVFDIDEDSLPALSNNRALSVSGVGEAGSQVSIFVDGKLVNVVMVEADGTWRAPILLQDDGTFNIHFSITDVAGNTEVSKDYSVDVDSSTDFPTLNLEDASNSGSLDDLITSHNKPVLVGTAEAGATIHIYVDEKIVANVLVLEDGTWSYQFDNALKDGEYSIRVVAEDPAGNTAESPRLLVTIDTSTFIDNPVMMAGSDNGIFSNDSITSQTRPAFSIYGEMNQSVQIFIDGVLVDTITVTDRNQVYRPESPLGDGSHSIYYVITDKAGNTATSKTLNFTIDTLNTTPVAIDSIGGQTLAEMTGSDGKIYITDTTRNLLFSGSAEPNSKIEIIINGLNVGEVWVNDKGHWQMPVNPLYFTEGQLDITVKSTDRAGNVNQEKYSIWVDTHIQVFTSELDDNKSSSKTDWWSNSSTITMRGMGEIGATVSLIVAGVTLATAVVAANGQWELSTDQLPEGKYDITLSIEDNAGNRKEEVHEIFIDRTPPNAPVVTYSDIVNDLIIMQGTAEAKSQLIITDSNGNTYTLTVPDNGKWSMAIPYPSEGKFTITSVDAIGNRSDDVSLDIMKEVPVISLSPDSDSGTVGDNITRDKQPTFIIGNLESDVVVVQVDINGTVYNAEKNADGVWFFTPGTPLADGSYTISVIASDAAGNQKNSLPITVTIDSTLTVPEIALAAGEDNGVSDSDNVTNHTQPKFTLQHIDADVTGVTVNVTHNGVTDTYQATQGADGWTFTPPAAWNDGTYTLSVTVVDRAGNSQQSASLAVTVDSTVTVTADSQHDDASDDATATAVTPPESETVNAESATHLRTVPSAAEESVVKETAYSITLLNADSGDEIDRSISQTPSFEISVPENIVNVSIMFEGEEFTLPITNLKAIFEVPLSLEDGEYTMDVKFIDKDNDFLIKEKTFSVDHSSADIVNAMNARGKTEDDINDSPSTSSVGHNNNGAIDVFAVNEVTLPVDNQEEHA</sequence>
<dbReference type="Pfam" id="PF12245">
    <property type="entry name" value="Big_3_2"/>
    <property type="match status" value="1"/>
</dbReference>
<feature type="region of interest" description="Disordered" evidence="1">
    <location>
        <begin position="99"/>
        <end position="145"/>
    </location>
</feature>
<dbReference type="InterPro" id="IPR044016">
    <property type="entry name" value="Big_13"/>
</dbReference>
<dbReference type="PANTHER" id="PTHR14795">
    <property type="entry name" value="HELICASE RELATED"/>
    <property type="match status" value="1"/>
</dbReference>
<dbReference type="PROSITE" id="PS50268">
    <property type="entry name" value="CADHERIN_2"/>
    <property type="match status" value="1"/>
</dbReference>
<feature type="region of interest" description="Disordered" evidence="1">
    <location>
        <begin position="181"/>
        <end position="235"/>
    </location>
</feature>
<comment type="caution">
    <text evidence="3">The sequence shown here is derived from an EMBL/GenBank/DDBJ whole genome shotgun (WGS) entry which is preliminary data.</text>
</comment>
<evidence type="ECO:0000259" key="2">
    <source>
        <dbReference type="PROSITE" id="PS50268"/>
    </source>
</evidence>
<dbReference type="SUPFAM" id="SSF81296">
    <property type="entry name" value="E set domains"/>
    <property type="match status" value="10"/>
</dbReference>
<dbReference type="InterPro" id="IPR002126">
    <property type="entry name" value="Cadherin-like_dom"/>
</dbReference>
<dbReference type="PANTHER" id="PTHR14795:SF0">
    <property type="entry name" value="TRANSMEMBRANE PROTEIN 62"/>
    <property type="match status" value="1"/>
</dbReference>
<feature type="compositionally biased region" description="Basic and acidic residues" evidence="1">
    <location>
        <begin position="224"/>
        <end position="235"/>
    </location>
</feature>
<feature type="domain" description="Cadherin" evidence="2">
    <location>
        <begin position="1284"/>
        <end position="1350"/>
    </location>
</feature>
<evidence type="ECO:0000256" key="1">
    <source>
        <dbReference type="SAM" id="MobiDB-lite"/>
    </source>
</evidence>
<name>A0A5U0R4Y9_SALER</name>
<dbReference type="GO" id="GO:0016020">
    <property type="term" value="C:membrane"/>
    <property type="evidence" value="ECO:0007669"/>
    <property type="project" value="InterPro"/>
</dbReference>
<gene>
    <name evidence="3" type="ORF">DPG31_17310</name>
</gene>
<dbReference type="EMBL" id="AAGISO010000023">
    <property type="protein sequence ID" value="EBO5050075.1"/>
    <property type="molecule type" value="Genomic_DNA"/>
</dbReference>
<dbReference type="Gene3D" id="2.60.40.10">
    <property type="entry name" value="Immunoglobulins"/>
    <property type="match status" value="52"/>
</dbReference>
<protein>
    <submittedName>
        <fullName evidence="3">Ig-like domain repeat protein</fullName>
    </submittedName>
</protein>
<dbReference type="RefSeq" id="WP_286103957.1">
    <property type="nucleotide sequence ID" value="NZ_JASBEQ010000008.1"/>
</dbReference>
<dbReference type="Pfam" id="PF19077">
    <property type="entry name" value="Big_13"/>
    <property type="match status" value="50"/>
</dbReference>
<dbReference type="InterPro" id="IPR014756">
    <property type="entry name" value="Ig_E-set"/>
</dbReference>
<reference evidence="3" key="1">
    <citation type="submission" date="2018-06" db="EMBL/GenBank/DDBJ databases">
        <authorList>
            <consortium name="PulseNet: The National Subtyping Network for Foodborne Disease Surveillance"/>
            <person name="Tarr C.L."/>
            <person name="Trees E."/>
            <person name="Katz L.S."/>
            <person name="Carleton-Romer H.A."/>
            <person name="Stroika S."/>
            <person name="Kucerova Z."/>
            <person name="Roache K.F."/>
            <person name="Sabol A.L."/>
            <person name="Besser J."/>
            <person name="Gerner-Smidt P."/>
        </authorList>
    </citation>
    <scope>NUCLEOTIDE SEQUENCE</scope>
    <source>
        <strain evidence="3">PNUSAS043452</strain>
    </source>
</reference>
<dbReference type="GO" id="GO:0007156">
    <property type="term" value="P:homophilic cell adhesion via plasma membrane adhesion molecules"/>
    <property type="evidence" value="ECO:0007669"/>
    <property type="project" value="InterPro"/>
</dbReference>
<proteinExistence type="predicted"/>
<evidence type="ECO:0000313" key="3">
    <source>
        <dbReference type="EMBL" id="EBO5050075.1"/>
    </source>
</evidence>
<accession>A0A5U0R4Y9</accession>
<dbReference type="NCBIfam" id="NF033510">
    <property type="entry name" value="Ca_tandemer"/>
    <property type="match status" value="25"/>
</dbReference>
<dbReference type="InterPro" id="IPR013783">
    <property type="entry name" value="Ig-like_fold"/>
</dbReference>
<feature type="compositionally biased region" description="Basic and acidic residues" evidence="1">
    <location>
        <begin position="111"/>
        <end position="145"/>
    </location>
</feature>